<feature type="transmembrane region" description="Helical" evidence="1">
    <location>
        <begin position="59"/>
        <end position="85"/>
    </location>
</feature>
<keyword evidence="4" id="KW-1185">Reference proteome</keyword>
<keyword evidence="1" id="KW-1133">Transmembrane helix</keyword>
<keyword evidence="1" id="KW-0472">Membrane</keyword>
<feature type="transmembrane region" description="Helical" evidence="1">
    <location>
        <begin position="19"/>
        <end position="39"/>
    </location>
</feature>
<organism evidence="3 4">
    <name type="scientific">Sphingomonas lutea</name>
    <dbReference type="NCBI Taxonomy" id="1045317"/>
    <lineage>
        <taxon>Bacteria</taxon>
        <taxon>Pseudomonadati</taxon>
        <taxon>Pseudomonadota</taxon>
        <taxon>Alphaproteobacteria</taxon>
        <taxon>Sphingomonadales</taxon>
        <taxon>Sphingomonadaceae</taxon>
        <taxon>Sphingomonas</taxon>
    </lineage>
</organism>
<dbReference type="PANTHER" id="PTHR30590">
    <property type="entry name" value="INNER MEMBRANE PROTEIN"/>
    <property type="match status" value="1"/>
</dbReference>
<evidence type="ECO:0000313" key="4">
    <source>
        <dbReference type="Proteomes" id="UP000515971"/>
    </source>
</evidence>
<evidence type="ECO:0000259" key="2">
    <source>
        <dbReference type="Pfam" id="PF04235"/>
    </source>
</evidence>
<feature type="transmembrane region" description="Helical" evidence="1">
    <location>
        <begin position="142"/>
        <end position="164"/>
    </location>
</feature>
<dbReference type="InterPro" id="IPR007349">
    <property type="entry name" value="DUF418"/>
</dbReference>
<dbReference type="InterPro" id="IPR052529">
    <property type="entry name" value="Bact_Transport_Assoc"/>
</dbReference>
<feature type="transmembrane region" description="Helical" evidence="1">
    <location>
        <begin position="379"/>
        <end position="398"/>
    </location>
</feature>
<evidence type="ECO:0000313" key="3">
    <source>
        <dbReference type="EMBL" id="QNN68139.1"/>
    </source>
</evidence>
<gene>
    <name evidence="3" type="ORF">H9L13_04435</name>
</gene>
<feature type="transmembrane region" description="Helical" evidence="1">
    <location>
        <begin position="241"/>
        <end position="263"/>
    </location>
</feature>
<proteinExistence type="predicted"/>
<feature type="transmembrane region" description="Helical" evidence="1">
    <location>
        <begin position="106"/>
        <end position="130"/>
    </location>
</feature>
<dbReference type="AlphaFoldDB" id="A0A7G9SJW4"/>
<feature type="domain" description="DUF418" evidence="2">
    <location>
        <begin position="259"/>
        <end position="417"/>
    </location>
</feature>
<dbReference type="KEGG" id="slut:H9L13_04435"/>
<protein>
    <submittedName>
        <fullName evidence="3">DUF418 domain-containing protein</fullName>
    </submittedName>
</protein>
<dbReference type="Proteomes" id="UP000515971">
    <property type="component" value="Chromosome"/>
</dbReference>
<dbReference type="PANTHER" id="PTHR30590:SF2">
    <property type="entry name" value="INNER MEMBRANE PROTEIN"/>
    <property type="match status" value="1"/>
</dbReference>
<evidence type="ECO:0000256" key="1">
    <source>
        <dbReference type="SAM" id="Phobius"/>
    </source>
</evidence>
<accession>A0A7G9SJW4</accession>
<name>A0A7G9SJW4_9SPHN</name>
<dbReference type="Pfam" id="PF04235">
    <property type="entry name" value="DUF418"/>
    <property type="match status" value="1"/>
</dbReference>
<feature type="transmembrane region" description="Helical" evidence="1">
    <location>
        <begin position="351"/>
        <end position="373"/>
    </location>
</feature>
<sequence>MTETVLAPTAARRIESLDFVRGCALFGILLMNIVGMGLGPAYDNPTIQGGATGINLTTWYVVNVGFEGTQRALFSMLFGAGVILLTERLEKTQGAAGYDIFFRRNLWLIAFGLVNAWVLLWVGDILYYYGITALFLFAFRKLSGKALLAFGLASFVIGSAWSGIETAHALEKHSKYEQAAKVPEASRTPAQKETIAEWKKEERAGPPPVVIKEMKASIAGSYWGALKTYAPRIAEFQSWSLYRYFFDIFGMMMMGMALFRLGVLTLDVPGKVYAAMAAGGYAIGVPLNMYEANWIMDHGFTSLAYHQANITYDFSRLAMTAGHLGVLMLFLKSGVFGWLRRSMAAVGQLALTNYLTHSLVALTVFVLLGYWGVLQRHQLYFIVLAVWTFQILASPVWLRHFHFGPAEWVWRTLTYGKAPPFRRAAGGGPIGAAPLPAA</sequence>
<dbReference type="EMBL" id="CP060718">
    <property type="protein sequence ID" value="QNN68139.1"/>
    <property type="molecule type" value="Genomic_DNA"/>
</dbReference>
<reference evidence="3 4" key="1">
    <citation type="submission" date="2020-08" db="EMBL/GenBank/DDBJ databases">
        <title>Genome sequence of Sphingomonas lutea KCTC 23642T.</title>
        <authorList>
            <person name="Hyun D.-W."/>
            <person name="Bae J.-W."/>
        </authorList>
    </citation>
    <scope>NUCLEOTIDE SEQUENCE [LARGE SCALE GENOMIC DNA]</scope>
    <source>
        <strain evidence="3 4">KCTC 23642</strain>
    </source>
</reference>
<dbReference type="RefSeq" id="WP_187539371.1">
    <property type="nucleotide sequence ID" value="NZ_BAABJT010000001.1"/>
</dbReference>
<keyword evidence="1" id="KW-0812">Transmembrane</keyword>
<feature type="transmembrane region" description="Helical" evidence="1">
    <location>
        <begin position="317"/>
        <end position="339"/>
    </location>
</feature>